<dbReference type="Pfam" id="PF15183">
    <property type="entry name" value="MRAP"/>
    <property type="match status" value="1"/>
</dbReference>
<evidence type="ECO:0000256" key="3">
    <source>
        <dbReference type="ARBA" id="ARBA00010063"/>
    </source>
</evidence>
<evidence type="ECO:0000256" key="6">
    <source>
        <dbReference type="ARBA" id="ARBA00022824"/>
    </source>
</evidence>
<dbReference type="GO" id="GO:0031781">
    <property type="term" value="F:type 3 melanocortin receptor binding"/>
    <property type="evidence" value="ECO:0007669"/>
    <property type="project" value="TreeGrafter"/>
</dbReference>
<organism evidence="11 12">
    <name type="scientific">Myotis myotis</name>
    <name type="common">Greater mouse-eared bat</name>
    <name type="synonym">Vespertilio myotis</name>
    <dbReference type="NCBI Taxonomy" id="51298"/>
    <lineage>
        <taxon>Eukaryota</taxon>
        <taxon>Metazoa</taxon>
        <taxon>Chordata</taxon>
        <taxon>Craniata</taxon>
        <taxon>Vertebrata</taxon>
        <taxon>Euteleostomi</taxon>
        <taxon>Mammalia</taxon>
        <taxon>Eutheria</taxon>
        <taxon>Laurasiatheria</taxon>
        <taxon>Chiroptera</taxon>
        <taxon>Yangochiroptera</taxon>
        <taxon>Vespertilionidae</taxon>
        <taxon>Myotis</taxon>
    </lineage>
</organism>
<evidence type="ECO:0000256" key="7">
    <source>
        <dbReference type="ARBA" id="ARBA00022989"/>
    </source>
</evidence>
<dbReference type="GO" id="GO:0005789">
    <property type="term" value="C:endoplasmic reticulum membrane"/>
    <property type="evidence" value="ECO:0007669"/>
    <property type="project" value="UniProtKB-SubCell"/>
</dbReference>
<evidence type="ECO:0000256" key="2">
    <source>
        <dbReference type="ARBA" id="ARBA00004389"/>
    </source>
</evidence>
<dbReference type="InterPro" id="IPR028111">
    <property type="entry name" value="MRAP"/>
</dbReference>
<dbReference type="Proteomes" id="UP000527355">
    <property type="component" value="Unassembled WGS sequence"/>
</dbReference>
<evidence type="ECO:0000256" key="5">
    <source>
        <dbReference type="ARBA" id="ARBA00022692"/>
    </source>
</evidence>
<feature type="compositionally biased region" description="Low complexity" evidence="9">
    <location>
        <begin position="167"/>
        <end position="184"/>
    </location>
</feature>
<dbReference type="GO" id="GO:0031783">
    <property type="term" value="F:type 5 melanocortin receptor binding"/>
    <property type="evidence" value="ECO:0007669"/>
    <property type="project" value="TreeGrafter"/>
</dbReference>
<feature type="region of interest" description="Disordered" evidence="9">
    <location>
        <begin position="27"/>
        <end position="54"/>
    </location>
</feature>
<protein>
    <submittedName>
        <fullName evidence="11">Melanocortin 2 receptor accessory protein</fullName>
    </submittedName>
</protein>
<evidence type="ECO:0000256" key="8">
    <source>
        <dbReference type="ARBA" id="ARBA00023136"/>
    </source>
</evidence>
<keyword evidence="12" id="KW-1185">Reference proteome</keyword>
<dbReference type="GO" id="GO:0005886">
    <property type="term" value="C:plasma membrane"/>
    <property type="evidence" value="ECO:0007669"/>
    <property type="project" value="UniProtKB-SubCell"/>
</dbReference>
<dbReference type="GO" id="GO:0030545">
    <property type="term" value="F:signaling receptor regulator activity"/>
    <property type="evidence" value="ECO:0007669"/>
    <property type="project" value="TreeGrafter"/>
</dbReference>
<keyword evidence="4" id="KW-1003">Cell membrane</keyword>
<dbReference type="AlphaFoldDB" id="A0A7J7ZZ73"/>
<comment type="similarity">
    <text evidence="3">Belongs to the MRAP family.</text>
</comment>
<dbReference type="PANTHER" id="PTHR28675">
    <property type="entry name" value="MELANOCORTIN-2 RECEPTOR ACCESSORY PROTEIN 2"/>
    <property type="match status" value="1"/>
</dbReference>
<dbReference type="GO" id="GO:0070996">
    <property type="term" value="F:type 1 melanocortin receptor binding"/>
    <property type="evidence" value="ECO:0007669"/>
    <property type="project" value="TreeGrafter"/>
</dbReference>
<evidence type="ECO:0000256" key="10">
    <source>
        <dbReference type="SAM" id="Phobius"/>
    </source>
</evidence>
<evidence type="ECO:0000256" key="9">
    <source>
        <dbReference type="SAM" id="MobiDB-lite"/>
    </source>
</evidence>
<evidence type="ECO:0000256" key="1">
    <source>
        <dbReference type="ARBA" id="ARBA00004162"/>
    </source>
</evidence>
<keyword evidence="8 10" id="KW-0472">Membrane</keyword>
<keyword evidence="11" id="KW-0675">Receptor</keyword>
<comment type="subcellular location">
    <subcellularLocation>
        <location evidence="1">Cell membrane</location>
        <topology evidence="1">Single-pass membrane protein</topology>
    </subcellularLocation>
    <subcellularLocation>
        <location evidence="2">Endoplasmic reticulum membrane</location>
        <topology evidence="2">Single-pass membrane protein</topology>
    </subcellularLocation>
</comment>
<dbReference type="EMBL" id="JABWUV010000002">
    <property type="protein sequence ID" value="KAF6379418.1"/>
    <property type="molecule type" value="Genomic_DNA"/>
</dbReference>
<gene>
    <name evidence="11" type="ORF">mMyoMyo1_013269</name>
</gene>
<name>A0A7J7ZZ73_MYOMY</name>
<sequence length="208" mass="22406">MKQQEQQRELHATPTRLLALRPPAHSLHNRRSPCLGHASRPVGQSRRGLPSAGHASAAMATANSSNASAPSFGYEYYLDYLDLLPVDEKQLRAHKYSVVIAFWASLAAFVVLLFLVLLSMSRRAPAARSSALRHPACPCGLHVSFPFCIRRHPLLHRAPPGTPTAPPSSASEPGSRASGPSASRLTAPQAHPALLWERALDGDPHGIS</sequence>
<keyword evidence="5 10" id="KW-0812">Transmembrane</keyword>
<keyword evidence="6" id="KW-0256">Endoplasmic reticulum</keyword>
<evidence type="ECO:0000313" key="11">
    <source>
        <dbReference type="EMBL" id="KAF6379418.1"/>
    </source>
</evidence>
<dbReference type="PANTHER" id="PTHR28675:SF2">
    <property type="entry name" value="MELANOCORTIN-2 RECEPTOR ACCESSORY PROTEIN"/>
    <property type="match status" value="1"/>
</dbReference>
<feature type="region of interest" description="Disordered" evidence="9">
    <location>
        <begin position="158"/>
        <end position="192"/>
    </location>
</feature>
<proteinExistence type="inferred from homology"/>
<dbReference type="GO" id="GO:0106070">
    <property type="term" value="P:regulation of adenylate cyclase-activating G protein-coupled receptor signaling pathway"/>
    <property type="evidence" value="ECO:0007669"/>
    <property type="project" value="TreeGrafter"/>
</dbReference>
<dbReference type="GO" id="GO:0031782">
    <property type="term" value="F:type 4 melanocortin receptor binding"/>
    <property type="evidence" value="ECO:0007669"/>
    <property type="project" value="TreeGrafter"/>
</dbReference>
<accession>A0A7J7ZZ73</accession>
<feature type="transmembrane region" description="Helical" evidence="10">
    <location>
        <begin position="98"/>
        <end position="120"/>
    </location>
</feature>
<dbReference type="GO" id="GO:0072659">
    <property type="term" value="P:protein localization to plasma membrane"/>
    <property type="evidence" value="ECO:0007669"/>
    <property type="project" value="TreeGrafter"/>
</dbReference>
<evidence type="ECO:0000256" key="4">
    <source>
        <dbReference type="ARBA" id="ARBA00022475"/>
    </source>
</evidence>
<keyword evidence="7 10" id="KW-1133">Transmembrane helix</keyword>
<dbReference type="VEuPathDB" id="HostDB:LOC118677098"/>
<dbReference type="GO" id="GO:0031780">
    <property type="term" value="F:corticotropin hormone receptor binding"/>
    <property type="evidence" value="ECO:0007669"/>
    <property type="project" value="TreeGrafter"/>
</dbReference>
<reference evidence="11 12" key="1">
    <citation type="journal article" date="2020" name="Nature">
        <title>Six reference-quality genomes reveal evolution of bat adaptations.</title>
        <authorList>
            <person name="Jebb D."/>
            <person name="Huang Z."/>
            <person name="Pippel M."/>
            <person name="Hughes G.M."/>
            <person name="Lavrichenko K."/>
            <person name="Devanna P."/>
            <person name="Winkler S."/>
            <person name="Jermiin L.S."/>
            <person name="Skirmuntt E.C."/>
            <person name="Katzourakis A."/>
            <person name="Burkitt-Gray L."/>
            <person name="Ray D.A."/>
            <person name="Sullivan K.A.M."/>
            <person name="Roscito J.G."/>
            <person name="Kirilenko B.M."/>
            <person name="Davalos L.M."/>
            <person name="Corthals A.P."/>
            <person name="Power M.L."/>
            <person name="Jones G."/>
            <person name="Ransome R.D."/>
            <person name="Dechmann D.K.N."/>
            <person name="Locatelli A.G."/>
            <person name="Puechmaille S.J."/>
            <person name="Fedrigo O."/>
            <person name="Jarvis E.D."/>
            <person name="Hiller M."/>
            <person name="Vernes S.C."/>
            <person name="Myers E.W."/>
            <person name="Teeling E.C."/>
        </authorList>
    </citation>
    <scope>NUCLEOTIDE SEQUENCE [LARGE SCALE GENOMIC DNA]</scope>
    <source>
        <strain evidence="11">MMyoMyo1</strain>
        <tissue evidence="11">Flight muscle</tissue>
    </source>
</reference>
<evidence type="ECO:0000313" key="12">
    <source>
        <dbReference type="Proteomes" id="UP000527355"/>
    </source>
</evidence>
<comment type="caution">
    <text evidence="11">The sequence shown here is derived from an EMBL/GenBank/DDBJ whole genome shotgun (WGS) entry which is preliminary data.</text>
</comment>